<feature type="region of interest" description="Disordered" evidence="1">
    <location>
        <begin position="38"/>
        <end position="120"/>
    </location>
</feature>
<dbReference type="Proteomes" id="UP000800036">
    <property type="component" value="Unassembled WGS sequence"/>
</dbReference>
<keyword evidence="4" id="KW-1185">Reference proteome</keyword>
<accession>A0A6A5ULE5</accession>
<gene>
    <name evidence="3" type="ORF">BU23DRAFT_574417</name>
</gene>
<dbReference type="AlphaFoldDB" id="A0A6A5ULE5"/>
<organism evidence="3 4">
    <name type="scientific">Bimuria novae-zelandiae CBS 107.79</name>
    <dbReference type="NCBI Taxonomy" id="1447943"/>
    <lineage>
        <taxon>Eukaryota</taxon>
        <taxon>Fungi</taxon>
        <taxon>Dikarya</taxon>
        <taxon>Ascomycota</taxon>
        <taxon>Pezizomycotina</taxon>
        <taxon>Dothideomycetes</taxon>
        <taxon>Pleosporomycetidae</taxon>
        <taxon>Pleosporales</taxon>
        <taxon>Massarineae</taxon>
        <taxon>Didymosphaeriaceae</taxon>
        <taxon>Bimuria</taxon>
    </lineage>
</organism>
<evidence type="ECO:0000313" key="4">
    <source>
        <dbReference type="Proteomes" id="UP000800036"/>
    </source>
</evidence>
<feature type="domain" description="J" evidence="2">
    <location>
        <begin position="139"/>
        <end position="206"/>
    </location>
</feature>
<dbReference type="EMBL" id="ML976752">
    <property type="protein sequence ID" value="KAF1966053.1"/>
    <property type="molecule type" value="Genomic_DNA"/>
</dbReference>
<protein>
    <recommendedName>
        <fullName evidence="2">J domain-containing protein</fullName>
    </recommendedName>
</protein>
<evidence type="ECO:0000313" key="3">
    <source>
        <dbReference type="EMBL" id="KAF1966053.1"/>
    </source>
</evidence>
<evidence type="ECO:0000256" key="1">
    <source>
        <dbReference type="SAM" id="MobiDB-lite"/>
    </source>
</evidence>
<dbReference type="PROSITE" id="PS50076">
    <property type="entry name" value="DNAJ_2"/>
    <property type="match status" value="1"/>
</dbReference>
<sequence>MADNGFLPANAAIAISNAPHLSMDNLDPQVEGSVPLTRKTIIPPQPTVESISSSAEDNGNEKAQLAKQPSLSKGKGKARPEPGPSSKGKGKARPEPGPSSKGEETAGPKPVPPPVKHQDDKFFTDRAYAEAERIVKATTPYHVLDVPPGSQEETINSAFKKKMLILHPDKTKLNVASLAREILDLARIFCIDPKYKNERAFLEENGIWQMRIAKNGEIHNLTKAANMRTWGVKFAPNAYGGDSDESDIDREEEEEDIEGDDKEPTEEIKELYRLATKSVKALLGQGDIKAAVESIRKINQSIPEGHKIPEERFMTMRRTKDSFKQTGLTIEKQMLDNSYEYLGLLIARFHFPPRWQDYLLKRNSGSKAANMTAADAPMADAPTADVPADVPMADAPTIDVPTGLLRHPALGICLGWIPKCAYDAAGIPFIRSFRLVFDDPFKVYDHSDFEVGSEFASQYLQLPENRKNNFVNAGWKFTKAEASNFHRIIGFSSFPSTERRMGDAYVKMLMKDGKQEVLLRSYLRRIKSKKAADQAIDEFLTSKGLRGDWHDLRRQAQLRIGGPESTYRLPLQQAYQPHLYGYSSGSDTELERIIPSRGTVPVPMVRNYGRTTRQQTNTDNILWCEMLIYLER</sequence>
<reference evidence="3" key="1">
    <citation type="journal article" date="2020" name="Stud. Mycol.">
        <title>101 Dothideomycetes genomes: a test case for predicting lifestyles and emergence of pathogens.</title>
        <authorList>
            <person name="Haridas S."/>
            <person name="Albert R."/>
            <person name="Binder M."/>
            <person name="Bloem J."/>
            <person name="Labutti K."/>
            <person name="Salamov A."/>
            <person name="Andreopoulos B."/>
            <person name="Baker S."/>
            <person name="Barry K."/>
            <person name="Bills G."/>
            <person name="Bluhm B."/>
            <person name="Cannon C."/>
            <person name="Castanera R."/>
            <person name="Culley D."/>
            <person name="Daum C."/>
            <person name="Ezra D."/>
            <person name="Gonzalez J."/>
            <person name="Henrissat B."/>
            <person name="Kuo A."/>
            <person name="Liang C."/>
            <person name="Lipzen A."/>
            <person name="Lutzoni F."/>
            <person name="Magnuson J."/>
            <person name="Mondo S."/>
            <person name="Nolan M."/>
            <person name="Ohm R."/>
            <person name="Pangilinan J."/>
            <person name="Park H.-J."/>
            <person name="Ramirez L."/>
            <person name="Alfaro M."/>
            <person name="Sun H."/>
            <person name="Tritt A."/>
            <person name="Yoshinaga Y."/>
            <person name="Zwiers L.-H."/>
            <person name="Turgeon B."/>
            <person name="Goodwin S."/>
            <person name="Spatafora J."/>
            <person name="Crous P."/>
            <person name="Grigoriev I."/>
        </authorList>
    </citation>
    <scope>NUCLEOTIDE SEQUENCE</scope>
    <source>
        <strain evidence="3">CBS 107.79</strain>
    </source>
</reference>
<dbReference type="OrthoDB" id="342454at2759"/>
<feature type="compositionally biased region" description="Polar residues" evidence="1">
    <location>
        <begin position="47"/>
        <end position="57"/>
    </location>
</feature>
<evidence type="ECO:0000259" key="2">
    <source>
        <dbReference type="PROSITE" id="PS50076"/>
    </source>
</evidence>
<feature type="region of interest" description="Disordered" evidence="1">
    <location>
        <begin position="237"/>
        <end position="265"/>
    </location>
</feature>
<dbReference type="InterPro" id="IPR036869">
    <property type="entry name" value="J_dom_sf"/>
</dbReference>
<dbReference type="SUPFAM" id="SSF46565">
    <property type="entry name" value="Chaperone J-domain"/>
    <property type="match status" value="1"/>
</dbReference>
<proteinExistence type="predicted"/>
<dbReference type="InterPro" id="IPR001623">
    <property type="entry name" value="DnaJ_domain"/>
</dbReference>
<feature type="compositionally biased region" description="Acidic residues" evidence="1">
    <location>
        <begin position="242"/>
        <end position="264"/>
    </location>
</feature>
<dbReference type="Gene3D" id="1.10.287.110">
    <property type="entry name" value="DnaJ domain"/>
    <property type="match status" value="1"/>
</dbReference>
<name>A0A6A5ULE5_9PLEO</name>
<dbReference type="SMART" id="SM00271">
    <property type="entry name" value="DnaJ"/>
    <property type="match status" value="1"/>
</dbReference>